<dbReference type="EMBL" id="CP007202">
    <property type="protein sequence ID" value="AJR04909.1"/>
    <property type="molecule type" value="Genomic_DNA"/>
</dbReference>
<evidence type="ECO:0000313" key="2">
    <source>
        <dbReference type="Proteomes" id="UP000032229"/>
    </source>
</evidence>
<dbReference type="KEGG" id="sze:AW14_09180"/>
<name>A0A0C5WIB8_9FLAO</name>
<sequence>MVNFVLLIALIFIYSKDEKNILVFKDGLLFLRLSMNYEVKIIGLYELTKLKYCEFLIMYSKNYFILFVYPQFL</sequence>
<reference evidence="1 2" key="1">
    <citation type="submission" date="2014-02" db="EMBL/GenBank/DDBJ databases">
        <authorList>
            <person name="Young C.-C."/>
            <person name="Hameed A."/>
            <person name="Huang H.-C."/>
            <person name="Shahina M."/>
        </authorList>
    </citation>
    <scope>NUCLEOTIDE SEQUENCE [LARGE SCALE GENOMIC DNA]</scope>
    <source>
        <strain evidence="1 2">CC-SAMT-1</strain>
    </source>
</reference>
<gene>
    <name evidence="1" type="ORF">AW14_09180</name>
</gene>
<accession>A0A0C5WIB8</accession>
<dbReference type="Proteomes" id="UP000032229">
    <property type="component" value="Chromosome"/>
</dbReference>
<protein>
    <submittedName>
        <fullName evidence="1">Uncharacterized protein</fullName>
    </submittedName>
</protein>
<dbReference type="AlphaFoldDB" id="A0A0C5WIB8"/>
<dbReference type="HOGENOM" id="CLU_2702791_0_0_10"/>
<evidence type="ECO:0000313" key="1">
    <source>
        <dbReference type="EMBL" id="AJR04909.1"/>
    </source>
</evidence>
<organism evidence="1 2">
    <name type="scientific">Siansivirga zeaxanthinifaciens CC-SAMT-1</name>
    <dbReference type="NCBI Taxonomy" id="1454006"/>
    <lineage>
        <taxon>Bacteria</taxon>
        <taxon>Pseudomonadati</taxon>
        <taxon>Bacteroidota</taxon>
        <taxon>Flavobacteriia</taxon>
        <taxon>Flavobacteriales</taxon>
        <taxon>Flavobacteriaceae</taxon>
        <taxon>Siansivirga</taxon>
    </lineage>
</organism>
<proteinExistence type="predicted"/>
<keyword evidence="2" id="KW-1185">Reference proteome</keyword>